<feature type="domain" description="Response regulatory" evidence="18">
    <location>
        <begin position="586"/>
        <end position="704"/>
    </location>
</feature>
<sequence length="844" mass="92329">MTMTHIASLLLAPFRRLYGYYTTYHGHGRPLLKYIGIIGALTYLTFYLIRFTKPNPKPFDDIGLRLMVITLFTLLALRDHWPEKLRKYYLPYSYAALIVTMPFFNVYFSLERGGGVPSMSNCFIALSFLVMLTDWRNTIAMLVVGITAAASLFFSLHPGGRWPPDMLAQIPAYLIVLIGGGAFKLSEKQIDSEKSRLAAALAGSIAHEMRNPLSRISYALEKMQALLARPKVVPAGGRILETEQLDALARHLSDSEVAVRRGLQVISMTLDGVSNKPMDASSFRYLSAAEVVHKAIEEYGYDSDEDRDRVNVVVKDDFTFRGDETAYLFVLFNLVKNALFYSAAFPRTRITITVGGQQVRVHDTGPGIAPQVLKGLFEVFRSVGKAGGTGLGLAYCQRVMQAFGGSIQCTSALGEFTEFTMAFPPVSEQEREQHRLDTIAQARTALAGKRILIVEDDDLQRAMTRQKLGPIALTSELEEAPDGQSALRMLDERKFDIVLLDLRMPGLDGYAVAEKIRAGGANKDALIVAYSSEPAHLARYRATQSGMDHFVSKPCAQLPLLAALQHVTRRPFAAGATAAGRLAGRHILVADDSAFNRKAIAAHLRNAAAIVIEVEHGGAVLEQLHAQEGIHAVIVDLHMPGMDGLETARAIRSAREPWSGVPIVAMTARSDEPAVAAATAAGMNGFLVKPVDAMVLYDTLGRLMSGGSAVAQPAPVAQAAGTQGEQGLLNLQRLESYRRLGMLEELLNDYLPEMERLVVTLREAVEGADVQGSIAALHSLLGMSGEAGAQALYQHVRKLYVPLLEQGEWPTGHQWLPQLQALARRTEEALRAYCDQQTRSGTLS</sequence>
<evidence type="ECO:0000256" key="2">
    <source>
        <dbReference type="ARBA" id="ARBA00004429"/>
    </source>
</evidence>
<evidence type="ECO:0000256" key="5">
    <source>
        <dbReference type="ARBA" id="ARBA00022519"/>
    </source>
</evidence>
<evidence type="ECO:0000256" key="6">
    <source>
        <dbReference type="ARBA" id="ARBA00022553"/>
    </source>
</evidence>
<dbReference type="SUPFAM" id="SSF55874">
    <property type="entry name" value="ATPase domain of HSP90 chaperone/DNA topoisomerase II/histidine kinase"/>
    <property type="match status" value="1"/>
</dbReference>
<keyword evidence="12" id="KW-0902">Two-component regulatory system</keyword>
<dbReference type="PROSITE" id="PS50894">
    <property type="entry name" value="HPT"/>
    <property type="match status" value="1"/>
</dbReference>
<dbReference type="SUPFAM" id="SSF47226">
    <property type="entry name" value="Histidine-containing phosphotransfer domain, HPT domain"/>
    <property type="match status" value="1"/>
</dbReference>
<feature type="transmembrane region" description="Helical" evidence="16">
    <location>
        <begin position="31"/>
        <end position="50"/>
    </location>
</feature>
<dbReference type="Gene3D" id="1.20.120.160">
    <property type="entry name" value="HPT domain"/>
    <property type="match status" value="1"/>
</dbReference>
<evidence type="ECO:0000256" key="10">
    <source>
        <dbReference type="ARBA" id="ARBA00022840"/>
    </source>
</evidence>
<evidence type="ECO:0000259" key="17">
    <source>
        <dbReference type="PROSITE" id="PS50109"/>
    </source>
</evidence>
<feature type="transmembrane region" description="Helical" evidence="16">
    <location>
        <begin position="139"/>
        <end position="156"/>
    </location>
</feature>
<dbReference type="InterPro" id="IPR004358">
    <property type="entry name" value="Sig_transdc_His_kin-like_C"/>
</dbReference>
<dbReference type="EMBL" id="JACORT010000016">
    <property type="protein sequence ID" value="MBC5786266.1"/>
    <property type="molecule type" value="Genomic_DNA"/>
</dbReference>
<dbReference type="InterPro" id="IPR001789">
    <property type="entry name" value="Sig_transdc_resp-reg_receiver"/>
</dbReference>
<dbReference type="EC" id="2.7.13.3" evidence="3"/>
<evidence type="ECO:0000256" key="8">
    <source>
        <dbReference type="ARBA" id="ARBA00022692"/>
    </source>
</evidence>
<dbReference type="InterPro" id="IPR003661">
    <property type="entry name" value="HisK_dim/P_dom"/>
</dbReference>
<protein>
    <recommendedName>
        <fullName evidence="3">histidine kinase</fullName>
        <ecNumber evidence="3">2.7.13.3</ecNumber>
    </recommendedName>
</protein>
<evidence type="ECO:0000259" key="18">
    <source>
        <dbReference type="PROSITE" id="PS50110"/>
    </source>
</evidence>
<evidence type="ECO:0000256" key="7">
    <source>
        <dbReference type="ARBA" id="ARBA00022679"/>
    </source>
</evidence>
<proteinExistence type="predicted"/>
<accession>A0A923SDP8</accession>
<keyword evidence="5" id="KW-0997">Cell inner membrane</keyword>
<evidence type="ECO:0000256" key="14">
    <source>
        <dbReference type="PROSITE-ProRule" id="PRU00110"/>
    </source>
</evidence>
<dbReference type="GO" id="GO:0005886">
    <property type="term" value="C:plasma membrane"/>
    <property type="evidence" value="ECO:0007669"/>
    <property type="project" value="UniProtKB-SubCell"/>
</dbReference>
<dbReference type="InterPro" id="IPR036890">
    <property type="entry name" value="HATPase_C_sf"/>
</dbReference>
<evidence type="ECO:0000259" key="19">
    <source>
        <dbReference type="PROSITE" id="PS50894"/>
    </source>
</evidence>
<dbReference type="GO" id="GO:0009927">
    <property type="term" value="F:histidine phosphotransfer kinase activity"/>
    <property type="evidence" value="ECO:0007669"/>
    <property type="project" value="TreeGrafter"/>
</dbReference>
<dbReference type="SMART" id="SM00448">
    <property type="entry name" value="REC"/>
    <property type="match status" value="2"/>
</dbReference>
<dbReference type="CDD" id="cd00082">
    <property type="entry name" value="HisKA"/>
    <property type="match status" value="1"/>
</dbReference>
<dbReference type="Gene3D" id="3.40.50.2300">
    <property type="match status" value="2"/>
</dbReference>
<dbReference type="PANTHER" id="PTHR43047">
    <property type="entry name" value="TWO-COMPONENT HISTIDINE PROTEIN KINASE"/>
    <property type="match status" value="1"/>
</dbReference>
<dbReference type="Proteomes" id="UP000608513">
    <property type="component" value="Unassembled WGS sequence"/>
</dbReference>
<dbReference type="Gene3D" id="3.30.565.10">
    <property type="entry name" value="Histidine kinase-like ATPase, C-terminal domain"/>
    <property type="match status" value="1"/>
</dbReference>
<evidence type="ECO:0000256" key="3">
    <source>
        <dbReference type="ARBA" id="ARBA00012438"/>
    </source>
</evidence>
<evidence type="ECO:0000256" key="11">
    <source>
        <dbReference type="ARBA" id="ARBA00022989"/>
    </source>
</evidence>
<name>A0A923SDP8_9BURK</name>
<comment type="caution">
    <text evidence="20">The sequence shown here is derived from an EMBL/GenBank/DDBJ whole genome shotgun (WGS) entry which is preliminary data.</text>
</comment>
<evidence type="ECO:0000256" key="4">
    <source>
        <dbReference type="ARBA" id="ARBA00022475"/>
    </source>
</evidence>
<evidence type="ECO:0000313" key="20">
    <source>
        <dbReference type="EMBL" id="MBC5786266.1"/>
    </source>
</evidence>
<dbReference type="Pfam" id="PF00072">
    <property type="entry name" value="Response_reg"/>
    <property type="match status" value="2"/>
</dbReference>
<keyword evidence="21" id="KW-1185">Reference proteome</keyword>
<keyword evidence="9" id="KW-0418">Kinase</keyword>
<dbReference type="InterPro" id="IPR036641">
    <property type="entry name" value="HPT_dom_sf"/>
</dbReference>
<reference evidence="20" key="1">
    <citation type="submission" date="2020-08" db="EMBL/GenBank/DDBJ databases">
        <title>Ramlibacter sp. USB13 16S ribosomal RNA gene genome sequencing and assembly.</title>
        <authorList>
            <person name="Kang M."/>
        </authorList>
    </citation>
    <scope>NUCLEOTIDE SEQUENCE</scope>
    <source>
        <strain evidence="20">USB13</strain>
    </source>
</reference>
<dbReference type="RefSeq" id="WP_187079012.1">
    <property type="nucleotide sequence ID" value="NZ_JACORT010000016.1"/>
</dbReference>
<organism evidence="20 21">
    <name type="scientific">Ramlibacter cellulosilyticus</name>
    <dbReference type="NCBI Taxonomy" id="2764187"/>
    <lineage>
        <taxon>Bacteria</taxon>
        <taxon>Pseudomonadati</taxon>
        <taxon>Pseudomonadota</taxon>
        <taxon>Betaproteobacteria</taxon>
        <taxon>Burkholderiales</taxon>
        <taxon>Comamonadaceae</taxon>
        <taxon>Ramlibacter</taxon>
    </lineage>
</organism>
<comment type="subcellular location">
    <subcellularLocation>
        <location evidence="2">Cell inner membrane</location>
        <topology evidence="2">Multi-pass membrane protein</topology>
    </subcellularLocation>
</comment>
<keyword evidence="7" id="KW-0808">Transferase</keyword>
<evidence type="ECO:0000256" key="16">
    <source>
        <dbReference type="SAM" id="Phobius"/>
    </source>
</evidence>
<dbReference type="AlphaFoldDB" id="A0A923SDP8"/>
<dbReference type="PROSITE" id="PS50109">
    <property type="entry name" value="HIS_KIN"/>
    <property type="match status" value="1"/>
</dbReference>
<evidence type="ECO:0000313" key="21">
    <source>
        <dbReference type="Proteomes" id="UP000608513"/>
    </source>
</evidence>
<feature type="transmembrane region" description="Helical" evidence="16">
    <location>
        <begin position="62"/>
        <end position="77"/>
    </location>
</feature>
<dbReference type="SUPFAM" id="SSF52172">
    <property type="entry name" value="CheY-like"/>
    <property type="match status" value="2"/>
</dbReference>
<keyword evidence="11 16" id="KW-1133">Transmembrane helix</keyword>
<feature type="transmembrane region" description="Helical" evidence="16">
    <location>
        <begin position="89"/>
        <end position="108"/>
    </location>
</feature>
<evidence type="ECO:0000256" key="9">
    <source>
        <dbReference type="ARBA" id="ARBA00022777"/>
    </source>
</evidence>
<keyword evidence="10" id="KW-0547">Nucleotide-binding</keyword>
<evidence type="ECO:0000256" key="15">
    <source>
        <dbReference type="PROSITE-ProRule" id="PRU00169"/>
    </source>
</evidence>
<dbReference type="InterPro" id="IPR003594">
    <property type="entry name" value="HATPase_dom"/>
</dbReference>
<feature type="modified residue" description="Phosphohistidine" evidence="14">
    <location>
        <position position="778"/>
    </location>
</feature>
<comment type="catalytic activity">
    <reaction evidence="1">
        <text>ATP + protein L-histidine = ADP + protein N-phospho-L-histidine.</text>
        <dbReference type="EC" id="2.7.13.3"/>
    </reaction>
</comment>
<keyword evidence="13 16" id="KW-0472">Membrane</keyword>
<feature type="transmembrane region" description="Helical" evidence="16">
    <location>
        <begin position="114"/>
        <end position="132"/>
    </location>
</feature>
<evidence type="ECO:0000256" key="12">
    <source>
        <dbReference type="ARBA" id="ARBA00023012"/>
    </source>
</evidence>
<feature type="modified residue" description="4-aspartylphosphate" evidence="15">
    <location>
        <position position="636"/>
    </location>
</feature>
<keyword evidence="10" id="KW-0067">ATP-binding</keyword>
<evidence type="ECO:0000256" key="13">
    <source>
        <dbReference type="ARBA" id="ARBA00023136"/>
    </source>
</evidence>
<gene>
    <name evidence="20" type="ORF">H8N03_25235</name>
</gene>
<feature type="domain" description="Response regulatory" evidence="18">
    <location>
        <begin position="450"/>
        <end position="568"/>
    </location>
</feature>
<feature type="modified residue" description="4-aspartylphosphate" evidence="15">
    <location>
        <position position="501"/>
    </location>
</feature>
<dbReference type="SMART" id="SM00387">
    <property type="entry name" value="HATPase_c"/>
    <property type="match status" value="1"/>
</dbReference>
<dbReference type="PROSITE" id="PS50110">
    <property type="entry name" value="RESPONSE_REGULATORY"/>
    <property type="match status" value="2"/>
</dbReference>
<keyword evidence="8 16" id="KW-0812">Transmembrane</keyword>
<dbReference type="Pfam" id="PF02518">
    <property type="entry name" value="HATPase_c"/>
    <property type="match status" value="1"/>
</dbReference>
<dbReference type="InterPro" id="IPR008207">
    <property type="entry name" value="Sig_transdc_His_kin_Hpt_dom"/>
</dbReference>
<dbReference type="InterPro" id="IPR005467">
    <property type="entry name" value="His_kinase_dom"/>
</dbReference>
<dbReference type="GO" id="GO:0000155">
    <property type="term" value="F:phosphorelay sensor kinase activity"/>
    <property type="evidence" value="ECO:0007669"/>
    <property type="project" value="InterPro"/>
</dbReference>
<evidence type="ECO:0000256" key="1">
    <source>
        <dbReference type="ARBA" id="ARBA00000085"/>
    </source>
</evidence>
<dbReference type="CDD" id="cd17546">
    <property type="entry name" value="REC_hyHK_CKI1_RcsC-like"/>
    <property type="match status" value="2"/>
</dbReference>
<dbReference type="PRINTS" id="PR00344">
    <property type="entry name" value="BCTRLSENSOR"/>
</dbReference>
<dbReference type="PANTHER" id="PTHR43047:SF72">
    <property type="entry name" value="OSMOSENSING HISTIDINE PROTEIN KINASE SLN1"/>
    <property type="match status" value="1"/>
</dbReference>
<feature type="domain" description="Histidine kinase" evidence="17">
    <location>
        <begin position="204"/>
        <end position="427"/>
    </location>
</feature>
<dbReference type="Gene3D" id="1.10.287.130">
    <property type="match status" value="1"/>
</dbReference>
<keyword evidence="6 15" id="KW-0597">Phosphoprotein</keyword>
<keyword evidence="4" id="KW-1003">Cell membrane</keyword>
<feature type="domain" description="HPt" evidence="19">
    <location>
        <begin position="739"/>
        <end position="833"/>
    </location>
</feature>
<dbReference type="InterPro" id="IPR011006">
    <property type="entry name" value="CheY-like_superfamily"/>
</dbReference>